<dbReference type="PROSITE" id="PS50943">
    <property type="entry name" value="HTH_CROC1"/>
    <property type="match status" value="1"/>
</dbReference>
<dbReference type="eggNOG" id="COG3629">
    <property type="taxonomic scope" value="Bacteria"/>
</dbReference>
<dbReference type="SMART" id="SM00028">
    <property type="entry name" value="TPR"/>
    <property type="match status" value="8"/>
</dbReference>
<dbReference type="InterPro" id="IPR027417">
    <property type="entry name" value="P-loop_NTPase"/>
</dbReference>
<evidence type="ECO:0000256" key="1">
    <source>
        <dbReference type="ARBA" id="ARBA00005820"/>
    </source>
</evidence>
<dbReference type="PRINTS" id="PR00364">
    <property type="entry name" value="DISEASERSIST"/>
</dbReference>
<dbReference type="CDD" id="cd15831">
    <property type="entry name" value="BTAD"/>
    <property type="match status" value="1"/>
</dbReference>
<dbReference type="Pfam" id="PF03704">
    <property type="entry name" value="BTAD"/>
    <property type="match status" value="1"/>
</dbReference>
<evidence type="ECO:0000256" key="5">
    <source>
        <dbReference type="PROSITE-ProRule" id="PRU01091"/>
    </source>
</evidence>
<dbReference type="InterPro" id="IPR051677">
    <property type="entry name" value="AfsR-DnrI-RedD_regulator"/>
</dbReference>
<proteinExistence type="inferred from homology"/>
<dbReference type="InterPro" id="IPR011990">
    <property type="entry name" value="TPR-like_helical_dom_sf"/>
</dbReference>
<dbReference type="eggNOG" id="COG3903">
    <property type="taxonomic scope" value="Bacteria"/>
</dbReference>
<keyword evidence="4" id="KW-0804">Transcription</keyword>
<dbReference type="Pfam" id="PF00486">
    <property type="entry name" value="Trans_reg_C"/>
    <property type="match status" value="1"/>
</dbReference>
<dbReference type="EMBL" id="CM001439">
    <property type="protein sequence ID" value="EHR48567.1"/>
    <property type="molecule type" value="Genomic_DNA"/>
</dbReference>
<reference evidence="8 9" key="1">
    <citation type="journal article" date="2012" name="Stand. Genomic Sci.">
        <title>Genome sequence of the ocean sediment bacterium Saccharomonospora marina type strain (XMU15(T)).</title>
        <authorList>
            <person name="Klenk H.P."/>
            <person name="Lu M."/>
            <person name="Lucas S."/>
            <person name="Lapidus A."/>
            <person name="Copeland A."/>
            <person name="Pitluck S."/>
            <person name="Goodwin L.A."/>
            <person name="Han C."/>
            <person name="Tapia R."/>
            <person name="Brambilla E.M."/>
            <person name="Potter G."/>
            <person name="Land M."/>
            <person name="Ivanova N."/>
            <person name="Rohde M."/>
            <person name="Goker M."/>
            <person name="Detter J.C."/>
            <person name="Li W.J."/>
            <person name="Kyrpides N.C."/>
            <person name="Woyke T."/>
        </authorList>
    </citation>
    <scope>NUCLEOTIDE SEQUENCE [LARGE SCALE GENOMIC DNA]</scope>
    <source>
        <strain evidence="8 9">XMU15</strain>
    </source>
</reference>
<evidence type="ECO:0000259" key="7">
    <source>
        <dbReference type="PROSITE" id="PS51755"/>
    </source>
</evidence>
<keyword evidence="3 5" id="KW-0238">DNA-binding</keyword>
<dbReference type="SUPFAM" id="SSF52540">
    <property type="entry name" value="P-loop containing nucleoside triphosphate hydrolases"/>
    <property type="match status" value="1"/>
</dbReference>
<dbReference type="InterPro" id="IPR001387">
    <property type="entry name" value="Cro/C1-type_HTH"/>
</dbReference>
<dbReference type="Gene3D" id="1.25.40.10">
    <property type="entry name" value="Tetratricopeptide repeat domain"/>
    <property type="match status" value="3"/>
</dbReference>
<dbReference type="Pfam" id="PF13424">
    <property type="entry name" value="TPR_12"/>
    <property type="match status" value="3"/>
</dbReference>
<dbReference type="SMART" id="SM00530">
    <property type="entry name" value="HTH_XRE"/>
    <property type="match status" value="1"/>
</dbReference>
<dbReference type="PANTHER" id="PTHR35807">
    <property type="entry name" value="TRANSCRIPTIONAL REGULATOR REDD-RELATED"/>
    <property type="match status" value="1"/>
</dbReference>
<feature type="DNA-binding region" description="OmpR/PhoB-type" evidence="5">
    <location>
        <begin position="74"/>
        <end position="176"/>
    </location>
</feature>
<name>H5X0A7_9PSEU</name>
<dbReference type="InterPro" id="IPR010982">
    <property type="entry name" value="Lambda_DNA-bd_dom_sf"/>
</dbReference>
<dbReference type="AlphaFoldDB" id="H5X0A7"/>
<organism evidence="8 9">
    <name type="scientific">Saccharomonospora marina XMU15</name>
    <dbReference type="NCBI Taxonomy" id="882083"/>
    <lineage>
        <taxon>Bacteria</taxon>
        <taxon>Bacillati</taxon>
        <taxon>Actinomycetota</taxon>
        <taxon>Actinomycetes</taxon>
        <taxon>Pseudonocardiales</taxon>
        <taxon>Pseudonocardiaceae</taxon>
        <taxon>Saccharomonospora</taxon>
    </lineage>
</organism>
<dbReference type="InterPro" id="IPR036388">
    <property type="entry name" value="WH-like_DNA-bd_sf"/>
</dbReference>
<dbReference type="PANTHER" id="PTHR35807:SF1">
    <property type="entry name" value="TRANSCRIPTIONAL REGULATOR REDD"/>
    <property type="match status" value="1"/>
</dbReference>
<evidence type="ECO:0000259" key="6">
    <source>
        <dbReference type="PROSITE" id="PS50943"/>
    </source>
</evidence>
<evidence type="ECO:0000256" key="3">
    <source>
        <dbReference type="ARBA" id="ARBA00023125"/>
    </source>
</evidence>
<keyword evidence="2" id="KW-0805">Transcription regulation</keyword>
<dbReference type="HOGENOM" id="CLU_004665_2_0_11"/>
<dbReference type="Proteomes" id="UP000004926">
    <property type="component" value="Chromosome"/>
</dbReference>
<dbReference type="PROSITE" id="PS51755">
    <property type="entry name" value="OMPR_PHOB"/>
    <property type="match status" value="1"/>
</dbReference>
<dbReference type="STRING" id="882083.SacmaDRAFT_0257"/>
<evidence type="ECO:0000256" key="2">
    <source>
        <dbReference type="ARBA" id="ARBA00023015"/>
    </source>
</evidence>
<dbReference type="OrthoDB" id="3697347at2"/>
<feature type="domain" description="OmpR/PhoB-type" evidence="7">
    <location>
        <begin position="74"/>
        <end position="176"/>
    </location>
</feature>
<evidence type="ECO:0000313" key="9">
    <source>
        <dbReference type="Proteomes" id="UP000004926"/>
    </source>
</evidence>
<dbReference type="SMART" id="SM01043">
    <property type="entry name" value="BTAD"/>
    <property type="match status" value="1"/>
</dbReference>
<protein>
    <submittedName>
        <fullName evidence="8">DNA-binding transcriptional activator of the SARP family</fullName>
    </submittedName>
</protein>
<evidence type="ECO:0000256" key="4">
    <source>
        <dbReference type="ARBA" id="ARBA00023163"/>
    </source>
</evidence>
<keyword evidence="9" id="KW-1185">Reference proteome</keyword>
<feature type="domain" description="HTH cro/C1-type" evidence="6">
    <location>
        <begin position="11"/>
        <end position="66"/>
    </location>
</feature>
<dbReference type="GO" id="GO:0043531">
    <property type="term" value="F:ADP binding"/>
    <property type="evidence" value="ECO:0007669"/>
    <property type="project" value="InterPro"/>
</dbReference>
<dbReference type="Pfam" id="PF13560">
    <property type="entry name" value="HTH_31"/>
    <property type="match status" value="1"/>
</dbReference>
<dbReference type="SUPFAM" id="SSF46894">
    <property type="entry name" value="C-terminal effector domain of the bipartite response regulators"/>
    <property type="match status" value="1"/>
</dbReference>
<dbReference type="GO" id="GO:0006355">
    <property type="term" value="P:regulation of DNA-templated transcription"/>
    <property type="evidence" value="ECO:0007669"/>
    <property type="project" value="InterPro"/>
</dbReference>
<dbReference type="InterPro" id="IPR001867">
    <property type="entry name" value="OmpR/PhoB-type_DNA-bd"/>
</dbReference>
<dbReference type="GO" id="GO:0003677">
    <property type="term" value="F:DNA binding"/>
    <property type="evidence" value="ECO:0007669"/>
    <property type="project" value="UniProtKB-UniRule"/>
</dbReference>
<sequence length="1084" mass="118900">MGTRGRLGELIRSFRRRAGLTQQEVADLAGLSVAGLRDVEQGRVTRPRASTVRRLADVLGLTLEELDTLLRRSSSAVDDEDLRFEILGPLRVVVDGAVVDPGSEKQRILTGLLALSPNTPVGRDSLVEALWGDSAGAGAVDSLQSRISRLRRRLRLSDTEGDGVLVATRGGYQLSVAESQHDLLAFQRLVERARSARDAGELAEAAKFYASAMALWRGAPLEGLGALQSHPVVVGLARECPMVAVEYADVAYQLGHYQELLPLLQRIAEVEPLHETVHAALMIALAGSGQQAAALNVFDTLRKRLANELGADPGHELVSAYQRVLRQEVAQPEFSPVTAHRQLPPDIADFSGRAAELKQLRETLPQAGGGTAVAISLIEGMAGVGKTRLAVRLAHQLLAEGRYTEQQLYVDLRGHSDQPPADPSAVLASFLRLLGVPGDQIPPNMEERSILYRDRLYGKQALVLLDNAAGEDQVLPLLPAGPTNLVLITSRRALALDGARSLPLDVFRPDEATQLLERVVGRGRVHAERAAAERVVELCGRLPLAVALAGRRLQSRPVWGFNELLSRLGQSCDRVGELAVGTRRLQAVFDLSYDALDQAERRTFHLLGLHPGDTFTVDAAVALTGLTPLRARRLLDRLADEHLVDIVNGDTYRLHDLLAAYARNVAEREESEESRRAAIGRLLDFYLHTAAQAAQRLQANPVELDLAGSAPAYLPRLASKEEAKHWLDSERPNLIDAVTLAAEHGWPGHAWQLTRSLREYLHLYGYGHDQDWVRVHEAALAAAVAAGDEVGEALTRTDLAAAYLNHGRGEDARRHLLHALRFHREVGDRKLECSTLNSLGRLCYRFGDFREAARYLQQAASLCLGRDSYLEQTTRAYLGMVSLVFGDTDEALEHYAHSLRLARRLGNTDGETHMLAEIGWVEWRLGRRADATAHFDKALAVATSNGLSPREAHVRHRLADVLRSQGCLVEALDNLTEALRIVRAVGGDTSESDVLIDLGATYREIGNMPTAYTLLDEAIRSAIKRKERYQEARGLNELAELHRCTSRAELARDNWRRAHALFAELGTPQARELQALTCDVGSVA</sequence>
<dbReference type="SUPFAM" id="SSF47413">
    <property type="entry name" value="lambda repressor-like DNA-binding domains"/>
    <property type="match status" value="1"/>
</dbReference>
<dbReference type="InterPro" id="IPR019734">
    <property type="entry name" value="TPR_rpt"/>
</dbReference>
<comment type="similarity">
    <text evidence="1">Belongs to the AfsR/DnrI/RedD regulatory family.</text>
</comment>
<dbReference type="SMART" id="SM00862">
    <property type="entry name" value="Trans_reg_C"/>
    <property type="match status" value="1"/>
</dbReference>
<evidence type="ECO:0000313" key="8">
    <source>
        <dbReference type="EMBL" id="EHR48567.1"/>
    </source>
</evidence>
<dbReference type="InterPro" id="IPR005158">
    <property type="entry name" value="BTAD"/>
</dbReference>
<dbReference type="CDD" id="cd00093">
    <property type="entry name" value="HTH_XRE"/>
    <property type="match status" value="1"/>
</dbReference>
<dbReference type="GO" id="GO:0000160">
    <property type="term" value="P:phosphorelay signal transduction system"/>
    <property type="evidence" value="ECO:0007669"/>
    <property type="project" value="InterPro"/>
</dbReference>
<dbReference type="InterPro" id="IPR016032">
    <property type="entry name" value="Sig_transdc_resp-reg_C-effctor"/>
</dbReference>
<dbReference type="Gene3D" id="3.40.50.300">
    <property type="entry name" value="P-loop containing nucleotide triphosphate hydrolases"/>
    <property type="match status" value="1"/>
</dbReference>
<dbReference type="Gene3D" id="1.10.10.10">
    <property type="entry name" value="Winged helix-like DNA-binding domain superfamily/Winged helix DNA-binding domain"/>
    <property type="match status" value="2"/>
</dbReference>
<gene>
    <name evidence="8" type="ORF">SacmaDRAFT_0257</name>
</gene>
<dbReference type="Gene3D" id="1.10.260.40">
    <property type="entry name" value="lambda repressor-like DNA-binding domains"/>
    <property type="match status" value="1"/>
</dbReference>
<accession>H5X0A7</accession>
<dbReference type="SUPFAM" id="SSF48452">
    <property type="entry name" value="TPR-like"/>
    <property type="match status" value="3"/>
</dbReference>